<gene>
    <name evidence="2" type="ORF">RchiOBHm_Chr6g0286151</name>
</gene>
<dbReference type="Gramene" id="PRQ25668">
    <property type="protein sequence ID" value="PRQ25668"/>
    <property type="gene ID" value="RchiOBHm_Chr6g0286151"/>
</dbReference>
<name>A0A2P6PUQ8_ROSCH</name>
<accession>A0A2P6PUQ8</accession>
<sequence>MQGVRPLHDPKFQKQKSKVREPLSLKTRERKQICNQHPSPSSLALILIPPDPDRWLEGWGRLFFILSSSVVFFNAVQELWVRLGTLGSWSVRLAGVVRRCGTVERWLWRWRKGQFPDRFLPRWLHGCLGIGLQLSNRFNLWWRGNVLRCGMTLRWWNRWKPVRVRLWWLLGLRCFGFVRMVVAEDSRVGSWS</sequence>
<organism evidence="2 3">
    <name type="scientific">Rosa chinensis</name>
    <name type="common">China rose</name>
    <dbReference type="NCBI Taxonomy" id="74649"/>
    <lineage>
        <taxon>Eukaryota</taxon>
        <taxon>Viridiplantae</taxon>
        <taxon>Streptophyta</taxon>
        <taxon>Embryophyta</taxon>
        <taxon>Tracheophyta</taxon>
        <taxon>Spermatophyta</taxon>
        <taxon>Magnoliopsida</taxon>
        <taxon>eudicotyledons</taxon>
        <taxon>Gunneridae</taxon>
        <taxon>Pentapetalae</taxon>
        <taxon>rosids</taxon>
        <taxon>fabids</taxon>
        <taxon>Rosales</taxon>
        <taxon>Rosaceae</taxon>
        <taxon>Rosoideae</taxon>
        <taxon>Rosoideae incertae sedis</taxon>
        <taxon>Rosa</taxon>
    </lineage>
</organism>
<feature type="region of interest" description="Disordered" evidence="1">
    <location>
        <begin position="1"/>
        <end position="20"/>
    </location>
</feature>
<proteinExistence type="predicted"/>
<comment type="caution">
    <text evidence="2">The sequence shown here is derived from an EMBL/GenBank/DDBJ whole genome shotgun (WGS) entry which is preliminary data.</text>
</comment>
<keyword evidence="3" id="KW-1185">Reference proteome</keyword>
<dbReference type="EMBL" id="PDCK01000044">
    <property type="protein sequence ID" value="PRQ25668.1"/>
    <property type="molecule type" value="Genomic_DNA"/>
</dbReference>
<evidence type="ECO:0000313" key="3">
    <source>
        <dbReference type="Proteomes" id="UP000238479"/>
    </source>
</evidence>
<dbReference type="Proteomes" id="UP000238479">
    <property type="component" value="Chromosome 6"/>
</dbReference>
<protein>
    <submittedName>
        <fullName evidence="2">Uncharacterized protein</fullName>
    </submittedName>
</protein>
<reference evidence="2 3" key="1">
    <citation type="journal article" date="2018" name="Nat. Genet.">
        <title>The Rosa genome provides new insights in the design of modern roses.</title>
        <authorList>
            <person name="Bendahmane M."/>
        </authorList>
    </citation>
    <scope>NUCLEOTIDE SEQUENCE [LARGE SCALE GENOMIC DNA]</scope>
    <source>
        <strain evidence="3">cv. Old Blush</strain>
    </source>
</reference>
<evidence type="ECO:0000256" key="1">
    <source>
        <dbReference type="SAM" id="MobiDB-lite"/>
    </source>
</evidence>
<evidence type="ECO:0000313" key="2">
    <source>
        <dbReference type="EMBL" id="PRQ25668.1"/>
    </source>
</evidence>
<dbReference type="AlphaFoldDB" id="A0A2P6PUQ8"/>